<protein>
    <submittedName>
        <fullName evidence="2">Outer membrane protein transport protein</fullName>
    </submittedName>
</protein>
<proteinExistence type="predicted"/>
<dbReference type="Proteomes" id="UP001500841">
    <property type="component" value="Unassembled WGS sequence"/>
</dbReference>
<comment type="caution">
    <text evidence="2">The sequence shown here is derived from an EMBL/GenBank/DDBJ whole genome shotgun (WGS) entry which is preliminary data.</text>
</comment>
<sequence length="489" mass="53123">MKFRYTFFVIAFSAISTSSFAQYAKDAVRFSTSQIGSTSRIKALGNAGTAVGGDLSSLSGNPAGLGYFTHSELSITPEFDSYGNKASYIGQPSSANQNKVNFSNAGIVFYSQLDKPAGSNRNKGWLSVNFGVGYNRTNNFYERIKYGAKNDANSITDYYADLANGQGVSDGSLQSWAFNEKLIDKYGIPSNYNYQSNAFPGVQQTGFISRTGGQSGYDIAVGANYSNKLYVGLGMGISEIRYHTNTSFNETGNLSVSENGIPVTHGFNSTYTQFQDTKGEGYNVKLGILYKIIENVRVGATITTPTYYTIDDSFNEGLNNNLSSGSQYVDGPAGYPLSYNMRTPFKFAGGLSVFMGNVGFITGDVEYIDYTTTHISSNDEYTSDYDNGIIKKHYRAAVNAHAGAEIKIIDTFFLRGGYGIQGTSLKDGTNTRMLTGGLGYHLGNYYIDAAYMNLKGSQNVTQYDIGNNTPKAAVNASNNNFFLTIGLKY</sequence>
<dbReference type="RefSeq" id="WP_345106274.1">
    <property type="nucleotide sequence ID" value="NZ_BAABCV010000011.1"/>
</dbReference>
<dbReference type="EMBL" id="BAABCV010000011">
    <property type="protein sequence ID" value="GAA4102759.1"/>
    <property type="molecule type" value="Genomic_DNA"/>
</dbReference>
<name>A0ABP7X274_9SPHI</name>
<evidence type="ECO:0000313" key="3">
    <source>
        <dbReference type="Proteomes" id="UP001500841"/>
    </source>
</evidence>
<feature type="chain" id="PRO_5047398459" evidence="1">
    <location>
        <begin position="22"/>
        <end position="489"/>
    </location>
</feature>
<gene>
    <name evidence="2" type="ORF">GCM10022392_29920</name>
</gene>
<feature type="signal peptide" evidence="1">
    <location>
        <begin position="1"/>
        <end position="21"/>
    </location>
</feature>
<accession>A0ABP7X274</accession>
<dbReference type="Gene3D" id="2.40.160.60">
    <property type="entry name" value="Outer membrane protein transport protein (OMPP1/FadL/TodX)"/>
    <property type="match status" value="1"/>
</dbReference>
<dbReference type="SUPFAM" id="SSF56935">
    <property type="entry name" value="Porins"/>
    <property type="match status" value="1"/>
</dbReference>
<organism evidence="2 3">
    <name type="scientific">Mucilaginibacter panaciglaebae</name>
    <dbReference type="NCBI Taxonomy" id="502331"/>
    <lineage>
        <taxon>Bacteria</taxon>
        <taxon>Pseudomonadati</taxon>
        <taxon>Bacteroidota</taxon>
        <taxon>Sphingobacteriia</taxon>
        <taxon>Sphingobacteriales</taxon>
        <taxon>Sphingobacteriaceae</taxon>
        <taxon>Mucilaginibacter</taxon>
    </lineage>
</organism>
<keyword evidence="1" id="KW-0732">Signal</keyword>
<reference evidence="3" key="1">
    <citation type="journal article" date="2019" name="Int. J. Syst. Evol. Microbiol.">
        <title>The Global Catalogue of Microorganisms (GCM) 10K type strain sequencing project: providing services to taxonomists for standard genome sequencing and annotation.</title>
        <authorList>
            <consortium name="The Broad Institute Genomics Platform"/>
            <consortium name="The Broad Institute Genome Sequencing Center for Infectious Disease"/>
            <person name="Wu L."/>
            <person name="Ma J."/>
        </authorList>
    </citation>
    <scope>NUCLEOTIDE SEQUENCE [LARGE SCALE GENOMIC DNA]</scope>
    <source>
        <strain evidence="3">JCM 17085</strain>
    </source>
</reference>
<evidence type="ECO:0000256" key="1">
    <source>
        <dbReference type="SAM" id="SignalP"/>
    </source>
</evidence>
<evidence type="ECO:0000313" key="2">
    <source>
        <dbReference type="EMBL" id="GAA4102759.1"/>
    </source>
</evidence>
<keyword evidence="3" id="KW-1185">Reference proteome</keyword>